<accession>A0ABW3WEB4</accession>
<feature type="domain" description="Ice-binding protein C-terminal" evidence="1">
    <location>
        <begin position="191"/>
        <end position="213"/>
    </location>
</feature>
<dbReference type="Proteomes" id="UP001597158">
    <property type="component" value="Unassembled WGS sequence"/>
</dbReference>
<reference evidence="3" key="1">
    <citation type="journal article" date="2019" name="Int. J. Syst. Evol. Microbiol.">
        <title>The Global Catalogue of Microorganisms (GCM) 10K type strain sequencing project: providing services to taxonomists for standard genome sequencing and annotation.</title>
        <authorList>
            <consortium name="The Broad Institute Genomics Platform"/>
            <consortium name="The Broad Institute Genome Sequencing Center for Infectious Disease"/>
            <person name="Wu L."/>
            <person name="Ma J."/>
        </authorList>
    </citation>
    <scope>NUCLEOTIDE SEQUENCE [LARGE SCALE GENOMIC DNA]</scope>
    <source>
        <strain evidence="3">CCUG 48884</strain>
    </source>
</reference>
<evidence type="ECO:0000313" key="2">
    <source>
        <dbReference type="EMBL" id="MFD1263605.1"/>
    </source>
</evidence>
<protein>
    <submittedName>
        <fullName evidence="2">PEP-CTERM sorting domain-containing protein</fullName>
    </submittedName>
</protein>
<evidence type="ECO:0000313" key="3">
    <source>
        <dbReference type="Proteomes" id="UP001597158"/>
    </source>
</evidence>
<dbReference type="Pfam" id="PF07589">
    <property type="entry name" value="PEP-CTERM"/>
    <property type="match status" value="1"/>
</dbReference>
<name>A0ABW3WEB4_9RHOO</name>
<dbReference type="NCBIfam" id="TIGR02595">
    <property type="entry name" value="PEP_CTERM"/>
    <property type="match status" value="1"/>
</dbReference>
<dbReference type="RefSeq" id="WP_002938533.1">
    <property type="nucleotide sequence ID" value="NZ_JARQZE010000008.1"/>
</dbReference>
<keyword evidence="3" id="KW-1185">Reference proteome</keyword>
<dbReference type="EMBL" id="JBHTMC010000014">
    <property type="protein sequence ID" value="MFD1263605.1"/>
    <property type="molecule type" value="Genomic_DNA"/>
</dbReference>
<evidence type="ECO:0000259" key="1">
    <source>
        <dbReference type="Pfam" id="PF07589"/>
    </source>
</evidence>
<dbReference type="InterPro" id="IPR013424">
    <property type="entry name" value="Ice-binding_C"/>
</dbReference>
<gene>
    <name evidence="2" type="ORF">ACFQ4M_08400</name>
</gene>
<comment type="caution">
    <text evidence="2">The sequence shown here is derived from an EMBL/GenBank/DDBJ whole genome shotgun (WGS) entry which is preliminary data.</text>
</comment>
<sequence length="220" mass="23057">MNLLPSTARVAVASVLTTVTLGAMPTLAHALVLEIDASQSSVTYSPGGFPLCDPDGNCGVLPPPQTFALSGSFKLQQETVFVTTSLFPPDGYERQQIRFETPVIESGGASALGFDFPTYFAVLSGEDFVANENPCTWFPSTGGCWSMGAFGSYAGTFNGTTLSMTGTDYVGDFFPSRFDFTLVARAVGVSTVPEPGTLACLAIGVLGLGAMRRRPAPLNV</sequence>
<proteinExistence type="predicted"/>
<organism evidence="2 3">
    <name type="scientific">Thauera mechernichensis</name>
    <dbReference type="NCBI Taxonomy" id="82788"/>
    <lineage>
        <taxon>Bacteria</taxon>
        <taxon>Pseudomonadati</taxon>
        <taxon>Pseudomonadota</taxon>
        <taxon>Betaproteobacteria</taxon>
        <taxon>Rhodocyclales</taxon>
        <taxon>Zoogloeaceae</taxon>
        <taxon>Thauera</taxon>
    </lineage>
</organism>